<dbReference type="InterPro" id="IPR002078">
    <property type="entry name" value="Sigma_54_int"/>
</dbReference>
<dbReference type="EMBL" id="JBEVCJ010000004">
    <property type="protein sequence ID" value="MET1254575.1"/>
    <property type="molecule type" value="Genomic_DNA"/>
</dbReference>
<proteinExistence type="predicted"/>
<dbReference type="Pfam" id="PF25601">
    <property type="entry name" value="AAA_lid_14"/>
    <property type="match status" value="1"/>
</dbReference>
<dbReference type="PROSITE" id="PS50045">
    <property type="entry name" value="SIGMA54_INTERACT_4"/>
    <property type="match status" value="1"/>
</dbReference>
<dbReference type="Pfam" id="PF02954">
    <property type="entry name" value="HTH_8"/>
    <property type="match status" value="1"/>
</dbReference>
<dbReference type="Gene3D" id="1.10.10.60">
    <property type="entry name" value="Homeodomain-like"/>
    <property type="match status" value="1"/>
</dbReference>
<dbReference type="CDD" id="cd00009">
    <property type="entry name" value="AAA"/>
    <property type="match status" value="1"/>
</dbReference>
<dbReference type="InterPro" id="IPR003593">
    <property type="entry name" value="AAA+_ATPase"/>
</dbReference>
<keyword evidence="2" id="KW-1185">Reference proteome</keyword>
<dbReference type="PROSITE" id="PS00676">
    <property type="entry name" value="SIGMA54_INTERACT_2"/>
    <property type="match status" value="1"/>
</dbReference>
<dbReference type="InterPro" id="IPR025943">
    <property type="entry name" value="Sigma_54_int_dom_ATP-bd_2"/>
</dbReference>
<comment type="caution">
    <text evidence="1">The sequence shown here is derived from an EMBL/GenBank/DDBJ whole genome shotgun (WGS) entry which is preliminary data.</text>
</comment>
<sequence length="461" mass="52123">MAKNILVAGASQLQLKQLMAELTGDWQIQQIDNIEKIADYINTEDFEPEVIIYFDIGKVIASTFWVKLIQSLPPIEWVWVLTGKNPTGFKDIEPWLFDSVNWPVDDDKLKRLISKAARSTQIKRRLEYYSQVDFNRFNIDSYTGKSPAVVQLKKMLQELSGVPFTSLTITGETGTGKGLTAGIIHHTGQRKGAPFIELNCAALPKDLLESQLFGHEAGAFTGASTRLKGLFEQADGGTLFLDEIGDMDIELQAKLLKAIEEQKIRRLGSEKVISVDVQIIAATGIDLQQAVVEGNFRDDLFHRLSTFSIELPPLRDRKEDLYELAPKIIAEYNVKANKNVNFISDEIWQQLLGYDWPGNVRELRNVLERCVLFSKDKELPGEWLQLKERIAATINESSLVRASDYVSFPLDGSVGLADLEKFIIEEVLDKTGFNVSEAARLLKTTRQTLRYRIKKYAISRH</sequence>
<dbReference type="PANTHER" id="PTHR32071">
    <property type="entry name" value="TRANSCRIPTIONAL REGULATORY PROTEIN"/>
    <property type="match status" value="1"/>
</dbReference>
<organism evidence="1 2">
    <name type="scientific">Aliikangiella maris</name>
    <dbReference type="NCBI Taxonomy" id="3162458"/>
    <lineage>
        <taxon>Bacteria</taxon>
        <taxon>Pseudomonadati</taxon>
        <taxon>Pseudomonadota</taxon>
        <taxon>Gammaproteobacteria</taxon>
        <taxon>Oceanospirillales</taxon>
        <taxon>Pleioneaceae</taxon>
        <taxon>Aliikangiella</taxon>
    </lineage>
</organism>
<dbReference type="Pfam" id="PF00158">
    <property type="entry name" value="Sigma54_activat"/>
    <property type="match status" value="1"/>
</dbReference>
<evidence type="ECO:0000313" key="1">
    <source>
        <dbReference type="EMBL" id="MET1254575.1"/>
    </source>
</evidence>
<dbReference type="Gene3D" id="3.40.50.300">
    <property type="entry name" value="P-loop containing nucleotide triphosphate hydrolases"/>
    <property type="match status" value="1"/>
</dbReference>
<reference evidence="1 2" key="1">
    <citation type="submission" date="2024-06" db="EMBL/GenBank/DDBJ databases">
        <authorList>
            <person name="Li F."/>
        </authorList>
    </citation>
    <scope>NUCLEOTIDE SEQUENCE [LARGE SCALE GENOMIC DNA]</scope>
    <source>
        <strain evidence="1 2">GXAS 311</strain>
    </source>
</reference>
<dbReference type="SUPFAM" id="SSF46689">
    <property type="entry name" value="Homeodomain-like"/>
    <property type="match status" value="1"/>
</dbReference>
<dbReference type="SMART" id="SM00382">
    <property type="entry name" value="AAA"/>
    <property type="match status" value="1"/>
</dbReference>
<dbReference type="PANTHER" id="PTHR32071:SF99">
    <property type="entry name" value="TRANSCRIPTIONAL REGULATORY PROTEIN"/>
    <property type="match status" value="1"/>
</dbReference>
<dbReference type="Gene3D" id="1.10.8.60">
    <property type="match status" value="1"/>
</dbReference>
<dbReference type="PRINTS" id="PR01590">
    <property type="entry name" value="HTHFIS"/>
</dbReference>
<dbReference type="InterPro" id="IPR027417">
    <property type="entry name" value="P-loop_NTPase"/>
</dbReference>
<dbReference type="InterPro" id="IPR025944">
    <property type="entry name" value="Sigma_54_int_dom_CS"/>
</dbReference>
<dbReference type="InterPro" id="IPR058031">
    <property type="entry name" value="AAA_lid_NorR"/>
</dbReference>
<dbReference type="InterPro" id="IPR009057">
    <property type="entry name" value="Homeodomain-like_sf"/>
</dbReference>
<protein>
    <submittedName>
        <fullName evidence="1">Sigma-54 dependent transcriptional regulator</fullName>
    </submittedName>
</protein>
<dbReference type="SUPFAM" id="SSF52540">
    <property type="entry name" value="P-loop containing nucleoside triphosphate hydrolases"/>
    <property type="match status" value="1"/>
</dbReference>
<dbReference type="InterPro" id="IPR002197">
    <property type="entry name" value="HTH_Fis"/>
</dbReference>
<dbReference type="PROSITE" id="PS00688">
    <property type="entry name" value="SIGMA54_INTERACT_3"/>
    <property type="match status" value="1"/>
</dbReference>
<dbReference type="Proteomes" id="UP001548189">
    <property type="component" value="Unassembled WGS sequence"/>
</dbReference>
<gene>
    <name evidence="1" type="ORF">ABVT43_05495</name>
</gene>
<evidence type="ECO:0000313" key="2">
    <source>
        <dbReference type="Proteomes" id="UP001548189"/>
    </source>
</evidence>
<name>A0ABV2BRK0_9GAMM</name>
<accession>A0ABV2BRK0</accession>